<dbReference type="AlphaFoldDB" id="A0A9K3GRQ0"/>
<protein>
    <submittedName>
        <fullName evidence="1">Uncharacterized protein</fullName>
    </submittedName>
</protein>
<organism evidence="1 2">
    <name type="scientific">Kipferlia bialata</name>
    <dbReference type="NCBI Taxonomy" id="797122"/>
    <lineage>
        <taxon>Eukaryota</taxon>
        <taxon>Metamonada</taxon>
        <taxon>Carpediemonas-like organisms</taxon>
        <taxon>Kipferlia</taxon>
    </lineage>
</organism>
<gene>
    <name evidence="1" type="ORF">KIPB_017269</name>
</gene>
<evidence type="ECO:0000313" key="1">
    <source>
        <dbReference type="EMBL" id="GIQ93072.1"/>
    </source>
</evidence>
<accession>A0A9K3GRQ0</accession>
<proteinExistence type="predicted"/>
<reference evidence="1 2" key="1">
    <citation type="journal article" date="2018" name="PLoS ONE">
        <title>The draft genome of Kipferlia bialata reveals reductive genome evolution in fornicate parasites.</title>
        <authorList>
            <person name="Tanifuji G."/>
            <person name="Takabayashi S."/>
            <person name="Kume K."/>
            <person name="Takagi M."/>
            <person name="Nakayama T."/>
            <person name="Kamikawa R."/>
            <person name="Inagaki Y."/>
            <person name="Hashimoto T."/>
        </authorList>
    </citation>
    <scope>NUCLEOTIDE SEQUENCE [LARGE SCALE GENOMIC DNA]</scope>
    <source>
        <strain evidence="1">NY0173</strain>
    </source>
</reference>
<feature type="non-terminal residue" evidence="1">
    <location>
        <position position="86"/>
    </location>
</feature>
<keyword evidence="2" id="KW-1185">Reference proteome</keyword>
<comment type="caution">
    <text evidence="1">The sequence shown here is derived from an EMBL/GenBank/DDBJ whole genome shotgun (WGS) entry which is preliminary data.</text>
</comment>
<name>A0A9K3GRQ0_9EUKA</name>
<dbReference type="Proteomes" id="UP000265618">
    <property type="component" value="Unassembled WGS sequence"/>
</dbReference>
<evidence type="ECO:0000313" key="2">
    <source>
        <dbReference type="Proteomes" id="UP000265618"/>
    </source>
</evidence>
<dbReference type="EMBL" id="BDIP01011369">
    <property type="protein sequence ID" value="GIQ93072.1"/>
    <property type="molecule type" value="Genomic_DNA"/>
</dbReference>
<sequence length="86" mass="9020">TSGLVVVLKWDEVSLTYTGSLGPEDTQTFSFDGMNYGHSVSLGGSDHNSNILAVGAPNADGDSGMVYVYDARTGQLRGVTESPEYG</sequence>